<dbReference type="Proteomes" id="UP001190700">
    <property type="component" value="Unassembled WGS sequence"/>
</dbReference>
<organism evidence="3 4">
    <name type="scientific">Cymbomonas tetramitiformis</name>
    <dbReference type="NCBI Taxonomy" id="36881"/>
    <lineage>
        <taxon>Eukaryota</taxon>
        <taxon>Viridiplantae</taxon>
        <taxon>Chlorophyta</taxon>
        <taxon>Pyramimonadophyceae</taxon>
        <taxon>Pyramimonadales</taxon>
        <taxon>Pyramimonadaceae</taxon>
        <taxon>Cymbomonas</taxon>
    </lineage>
</organism>
<feature type="region of interest" description="Disordered" evidence="1">
    <location>
        <begin position="439"/>
        <end position="465"/>
    </location>
</feature>
<comment type="caution">
    <text evidence="3">The sequence shown here is derived from an EMBL/GenBank/DDBJ whole genome shotgun (WGS) entry which is preliminary data.</text>
</comment>
<feature type="region of interest" description="Disordered" evidence="1">
    <location>
        <begin position="200"/>
        <end position="275"/>
    </location>
</feature>
<name>A0AAE0FSX3_9CHLO</name>
<dbReference type="EMBL" id="LGRX02014028">
    <property type="protein sequence ID" value="KAK3265284.1"/>
    <property type="molecule type" value="Genomic_DNA"/>
</dbReference>
<feature type="region of interest" description="Disordered" evidence="1">
    <location>
        <begin position="1"/>
        <end position="20"/>
    </location>
</feature>
<sequence length="465" mass="49038">MDTVDHSPKPPPSFSSDTSSASNFYGLEALEPSNFSSWPSTPSPTSVPTAAPNRGLTLEPTAAGETCIPCSCSPTTWAPTATPTAPSPNVGSTFVHSLIQFSVDVDSLNMNDFQASFIMAMASSAEVDESFVMIVSVNAGSTVTNSTVEFSGSSKSKADNFSKLLETDVNAVFDSYYYFTEELNTTALTVIISEEEILPSPLMPSPPPPSPPLPSPPPTLSPPPPLPRHGHPHPPPPSPPPPPGPPPPLPPPSALPPPPSPVPAAGPDDDDLQEAFSEPSHGVYFAAGIIGTCMLACAAVAVFLYMKKKVAEERIRIRNGTAKSYKWNSKKSPKPGPGSRRPPARRSTRAGSRSPTRSPTRSPAGRAEDDWDDGLTDCIDADGLLSDFLSPVQAPGENDFTSGWWDDDNEVESGTNVVNNPHFGGQDSRGSILMGQLSFNSGSNPLFDSMDGSPAPDSTQKMLSV</sequence>
<keyword evidence="2" id="KW-0812">Transmembrane</keyword>
<feature type="transmembrane region" description="Helical" evidence="2">
    <location>
        <begin position="283"/>
        <end position="306"/>
    </location>
</feature>
<feature type="compositionally biased region" description="Polar residues" evidence="1">
    <location>
        <begin position="456"/>
        <end position="465"/>
    </location>
</feature>
<feature type="region of interest" description="Disordered" evidence="1">
    <location>
        <begin position="35"/>
        <end position="57"/>
    </location>
</feature>
<keyword evidence="2" id="KW-0472">Membrane</keyword>
<gene>
    <name evidence="3" type="ORF">CYMTET_26018</name>
</gene>
<feature type="compositionally biased region" description="Pro residues" evidence="1">
    <location>
        <begin position="201"/>
        <end position="264"/>
    </location>
</feature>
<dbReference type="AlphaFoldDB" id="A0AAE0FSX3"/>
<keyword evidence="4" id="KW-1185">Reference proteome</keyword>
<protein>
    <submittedName>
        <fullName evidence="3">Uncharacterized protein</fullName>
    </submittedName>
</protein>
<feature type="compositionally biased region" description="Low complexity" evidence="1">
    <location>
        <begin position="35"/>
        <end position="52"/>
    </location>
</feature>
<reference evidence="3 4" key="1">
    <citation type="journal article" date="2015" name="Genome Biol. Evol.">
        <title>Comparative Genomics of a Bacterivorous Green Alga Reveals Evolutionary Causalities and Consequences of Phago-Mixotrophic Mode of Nutrition.</title>
        <authorList>
            <person name="Burns J.A."/>
            <person name="Paasch A."/>
            <person name="Narechania A."/>
            <person name="Kim E."/>
        </authorList>
    </citation>
    <scope>NUCLEOTIDE SEQUENCE [LARGE SCALE GENOMIC DNA]</scope>
    <source>
        <strain evidence="3 4">PLY_AMNH</strain>
    </source>
</reference>
<feature type="region of interest" description="Disordered" evidence="1">
    <location>
        <begin position="323"/>
        <end position="373"/>
    </location>
</feature>
<accession>A0AAE0FSX3</accession>
<feature type="compositionally biased region" description="Low complexity" evidence="1">
    <location>
        <begin position="349"/>
        <end position="364"/>
    </location>
</feature>
<evidence type="ECO:0000313" key="3">
    <source>
        <dbReference type="EMBL" id="KAK3265284.1"/>
    </source>
</evidence>
<proteinExistence type="predicted"/>
<evidence type="ECO:0000256" key="2">
    <source>
        <dbReference type="SAM" id="Phobius"/>
    </source>
</evidence>
<evidence type="ECO:0000256" key="1">
    <source>
        <dbReference type="SAM" id="MobiDB-lite"/>
    </source>
</evidence>
<keyword evidence="2" id="KW-1133">Transmembrane helix</keyword>
<evidence type="ECO:0000313" key="4">
    <source>
        <dbReference type="Proteomes" id="UP001190700"/>
    </source>
</evidence>